<gene>
    <name evidence="2" type="ORF">HMPREF9448_01025</name>
</gene>
<evidence type="ECO:0000256" key="1">
    <source>
        <dbReference type="SAM" id="MobiDB-lite"/>
    </source>
</evidence>
<comment type="caution">
    <text evidence="2">The sequence shown here is derived from an EMBL/GenBank/DDBJ whole genome shotgun (WGS) entry which is preliminary data.</text>
</comment>
<sequence length="155" mass="18300">METQEQILKEQRLKIETLRYRILLRYYELLLTLDVMTQPNEVKTLMGYINTLERYAKKYETKPVKKKSGKRKEHIDEIPVTDENTGSEETDYMPDNPSNLFDLLEDSDETYPPEADVLPTDIDDFLRAGYARYLKQKENKEKNNPAHPQLEDSQP</sequence>
<accession>K0WZG3</accession>
<dbReference type="EMBL" id="ADLE01000008">
    <property type="protein sequence ID" value="EJZ64547.1"/>
    <property type="molecule type" value="Genomic_DNA"/>
</dbReference>
<evidence type="ECO:0000313" key="2">
    <source>
        <dbReference type="EMBL" id="EJZ64547.1"/>
    </source>
</evidence>
<feature type="region of interest" description="Disordered" evidence="1">
    <location>
        <begin position="61"/>
        <end position="119"/>
    </location>
</feature>
<name>K0WZG3_9BACT</name>
<proteinExistence type="predicted"/>
<dbReference type="GeneID" id="77848328"/>
<dbReference type="RefSeq" id="WP_008861515.1">
    <property type="nucleotide sequence ID" value="NZ_CAXSYG010000006.1"/>
</dbReference>
<feature type="region of interest" description="Disordered" evidence="1">
    <location>
        <begin position="136"/>
        <end position="155"/>
    </location>
</feature>
<dbReference type="AlphaFoldDB" id="K0WZG3"/>
<organism evidence="2 3">
    <name type="scientific">Barnesiella intestinihominis YIT 11860</name>
    <dbReference type="NCBI Taxonomy" id="742726"/>
    <lineage>
        <taxon>Bacteria</taxon>
        <taxon>Pseudomonadati</taxon>
        <taxon>Bacteroidota</taxon>
        <taxon>Bacteroidia</taxon>
        <taxon>Bacteroidales</taxon>
        <taxon>Barnesiellaceae</taxon>
        <taxon>Barnesiella</taxon>
    </lineage>
</organism>
<dbReference type="STRING" id="742726.HMPREF9448_01025"/>
<protein>
    <submittedName>
        <fullName evidence="2">Uncharacterized protein</fullName>
    </submittedName>
</protein>
<dbReference type="HOGENOM" id="CLU_1709657_0_0_10"/>
<evidence type="ECO:0000313" key="3">
    <source>
        <dbReference type="Proteomes" id="UP000006044"/>
    </source>
</evidence>
<dbReference type="Proteomes" id="UP000006044">
    <property type="component" value="Unassembled WGS sequence"/>
</dbReference>
<reference evidence="2 3" key="1">
    <citation type="submission" date="2012-08" db="EMBL/GenBank/DDBJ databases">
        <title>The Genome Sequence of Barnesiella intestinihominis YIT 11860.</title>
        <authorList>
            <consortium name="The Broad Institute Genome Sequencing Platform"/>
            <person name="Earl A."/>
            <person name="Ward D."/>
            <person name="Feldgarden M."/>
            <person name="Gevers D."/>
            <person name="Morotomi M."/>
            <person name="Walker B."/>
            <person name="Young S.K."/>
            <person name="Zeng Q."/>
            <person name="Gargeya S."/>
            <person name="Fitzgerald M."/>
            <person name="Haas B."/>
            <person name="Abouelleil A."/>
            <person name="Alvarado L."/>
            <person name="Arachchi H.M."/>
            <person name="Berlin A.M."/>
            <person name="Chapman S.B."/>
            <person name="Goldberg J."/>
            <person name="Griggs A."/>
            <person name="Gujja S."/>
            <person name="Hansen M."/>
            <person name="Howarth C."/>
            <person name="Imamovic A."/>
            <person name="Larimer J."/>
            <person name="McCowen C."/>
            <person name="Montmayeur A."/>
            <person name="Murphy C."/>
            <person name="Neiman D."/>
            <person name="Pearson M."/>
            <person name="Priest M."/>
            <person name="Roberts A."/>
            <person name="Saif S."/>
            <person name="Shea T."/>
            <person name="Sisk P."/>
            <person name="Sykes S."/>
            <person name="Wortman J."/>
            <person name="Nusbaum C."/>
            <person name="Birren B."/>
        </authorList>
    </citation>
    <scope>NUCLEOTIDE SEQUENCE [LARGE SCALE GENOMIC DNA]</scope>
    <source>
        <strain evidence="2 3">YIT 11860</strain>
    </source>
</reference>
<keyword evidence="3" id="KW-1185">Reference proteome</keyword>